<evidence type="ECO:0000259" key="8">
    <source>
        <dbReference type="Pfam" id="PF17763"/>
    </source>
</evidence>
<name>A0A9W9XYR1_9EURO</name>
<evidence type="ECO:0000259" key="7">
    <source>
        <dbReference type="Pfam" id="PF00710"/>
    </source>
</evidence>
<evidence type="ECO:0000256" key="1">
    <source>
        <dbReference type="ARBA" id="ARBA00012920"/>
    </source>
</evidence>
<reference evidence="9" key="2">
    <citation type="journal article" date="2023" name="IMA Fungus">
        <title>Comparative genomic study of the Penicillium genus elucidates a diverse pangenome and 15 lateral gene transfer events.</title>
        <authorList>
            <person name="Petersen C."/>
            <person name="Sorensen T."/>
            <person name="Nielsen M.R."/>
            <person name="Sondergaard T.E."/>
            <person name="Sorensen J.L."/>
            <person name="Fitzpatrick D.A."/>
            <person name="Frisvad J.C."/>
            <person name="Nielsen K.L."/>
        </authorList>
    </citation>
    <scope>NUCLEOTIDE SEQUENCE</scope>
    <source>
        <strain evidence="9">IBT 29495</strain>
    </source>
</reference>
<feature type="repeat" description="ANK" evidence="6">
    <location>
        <begin position="488"/>
        <end position="520"/>
    </location>
</feature>
<organism evidence="9 10">
    <name type="scientific">Penicillium fimorum</name>
    <dbReference type="NCBI Taxonomy" id="1882269"/>
    <lineage>
        <taxon>Eukaryota</taxon>
        <taxon>Fungi</taxon>
        <taxon>Dikarya</taxon>
        <taxon>Ascomycota</taxon>
        <taxon>Pezizomycotina</taxon>
        <taxon>Eurotiomycetes</taxon>
        <taxon>Eurotiomycetidae</taxon>
        <taxon>Eurotiales</taxon>
        <taxon>Aspergillaceae</taxon>
        <taxon>Penicillium</taxon>
    </lineage>
</organism>
<dbReference type="FunFam" id="3.40.50.1170:FF:000003">
    <property type="entry name" value="60 kDa lysophospholipase"/>
    <property type="match status" value="1"/>
</dbReference>
<dbReference type="GO" id="GO:0004067">
    <property type="term" value="F:asparaginase activity"/>
    <property type="evidence" value="ECO:0007669"/>
    <property type="project" value="UniProtKB-UniRule"/>
</dbReference>
<gene>
    <name evidence="9" type="ORF">N7463_001842</name>
</gene>
<dbReference type="FunFam" id="1.25.40.20:FF:000284">
    <property type="entry name" value="Lysophospholipase, putative"/>
    <property type="match status" value="1"/>
</dbReference>
<dbReference type="InterPro" id="IPR036770">
    <property type="entry name" value="Ankyrin_rpt-contain_sf"/>
</dbReference>
<dbReference type="SMART" id="SM00870">
    <property type="entry name" value="Asparaginase"/>
    <property type="match status" value="1"/>
</dbReference>
<dbReference type="Pfam" id="PF00710">
    <property type="entry name" value="Asparaginase"/>
    <property type="match status" value="1"/>
</dbReference>
<dbReference type="SMART" id="SM00248">
    <property type="entry name" value="ANK"/>
    <property type="match status" value="2"/>
</dbReference>
<evidence type="ECO:0000256" key="5">
    <source>
        <dbReference type="ARBA" id="ARBA00061199"/>
    </source>
</evidence>
<comment type="similarity">
    <text evidence="5">In the N-terminal section; belongs to the asparaginase 1 family.</text>
</comment>
<accession>A0A9W9XYR1</accession>
<dbReference type="SFLD" id="SFLDS00057">
    <property type="entry name" value="Glutaminase/Asparaginase"/>
    <property type="match status" value="1"/>
</dbReference>
<dbReference type="PANTHER" id="PTHR11707">
    <property type="entry name" value="L-ASPARAGINASE"/>
    <property type="match status" value="1"/>
</dbReference>
<feature type="domain" description="Asparaginase/glutaminase C-terminal" evidence="8">
    <location>
        <begin position="274"/>
        <end position="390"/>
    </location>
</feature>
<dbReference type="InterPro" id="IPR002110">
    <property type="entry name" value="Ankyrin_rpt"/>
</dbReference>
<dbReference type="SUPFAM" id="SSF53774">
    <property type="entry name" value="Glutaminase/Asparaginase"/>
    <property type="match status" value="1"/>
</dbReference>
<keyword evidence="2" id="KW-0677">Repeat</keyword>
<dbReference type="Gene3D" id="3.40.50.40">
    <property type="match status" value="1"/>
</dbReference>
<evidence type="ECO:0000256" key="2">
    <source>
        <dbReference type="ARBA" id="ARBA00022737"/>
    </source>
</evidence>
<dbReference type="FunFam" id="3.40.50.40:FF:000001">
    <property type="entry name" value="L-asparaginase 1"/>
    <property type="match status" value="1"/>
</dbReference>
<sequence length="568" mass="61487">MISTSLNPRLNTVNAKMVIPKLEAAEAEKPAQESRVLIIMTGGTICMQPSPAGFIPARGFQEKCMAPVPTFNDGSGSATMDVVVNAAHDIKEHPSLRTPMTAYGRQVRYTVFEFEELLDSSSIDARGWTQIAEAIERNYTLFDGFVVLHGTDSLAYTCSALSFMLQNLGKPVVLTGSQAPMLELQNDATHNLLGSLVVAGHFMIPEVCLYFNNRLFRGNRTTKVAASDFAAFDAPNCAPLAITNSMRTNVDWDAVHRPTSLEPFSIQTNLDTTHVACLRIFPGIKPEMVDAVLKLDGLRGLILETFGAGNAPSGQDNAMINVLANAIQRGIVIVNITQCLTGSVSPVYATGMSLSRAGVVAGLDMTTEGALTKLAYLLALPESTPESIAKRMSVSIRGELTESSLPIFRHPDSGLPERIQTLTSMGYAISLGDLEKVQAITKTEHHWLLNDADYSGNTPIHLAATSPSLQILHFLLSQGGSVHLRNRAGRTPLFLAANAGLSEHTLLLRKSGAHLHSDERPAAELLARHRPFVWGMAGVGPKEISQREMEEEWAWDAGRNRMIPGSAP</sequence>
<keyword evidence="10" id="KW-1185">Reference proteome</keyword>
<dbReference type="OrthoDB" id="542841at2759"/>
<dbReference type="PANTHER" id="PTHR11707:SF28">
    <property type="entry name" value="60 KDA LYSOPHOSPHOLIPASE"/>
    <property type="match status" value="1"/>
</dbReference>
<dbReference type="InterPro" id="IPR041725">
    <property type="entry name" value="L-asparaginase_I"/>
</dbReference>
<evidence type="ECO:0000313" key="10">
    <source>
        <dbReference type="Proteomes" id="UP001149954"/>
    </source>
</evidence>
<dbReference type="InterPro" id="IPR037152">
    <property type="entry name" value="L-asparaginase_N_sf"/>
</dbReference>
<dbReference type="PIRSF" id="PIRSF001220">
    <property type="entry name" value="L-ASNase_gatD"/>
    <property type="match status" value="1"/>
</dbReference>
<keyword evidence="4 6" id="KW-0040">ANK repeat</keyword>
<evidence type="ECO:0000256" key="6">
    <source>
        <dbReference type="PROSITE-ProRule" id="PRU00023"/>
    </source>
</evidence>
<feature type="domain" description="L-asparaginase N-terminal" evidence="7">
    <location>
        <begin position="35"/>
        <end position="254"/>
    </location>
</feature>
<evidence type="ECO:0000313" key="9">
    <source>
        <dbReference type="EMBL" id="KAJ5512290.1"/>
    </source>
</evidence>
<dbReference type="Gene3D" id="1.25.40.20">
    <property type="entry name" value="Ankyrin repeat-containing domain"/>
    <property type="match status" value="1"/>
</dbReference>
<dbReference type="GO" id="GO:0009066">
    <property type="term" value="P:aspartate family amino acid metabolic process"/>
    <property type="evidence" value="ECO:0007669"/>
    <property type="project" value="UniProtKB-ARBA"/>
</dbReference>
<dbReference type="InterPro" id="IPR036152">
    <property type="entry name" value="Asp/glu_Ase-like_sf"/>
</dbReference>
<dbReference type="InterPro" id="IPR006034">
    <property type="entry name" value="Asparaginase/glutaminase-like"/>
</dbReference>
<dbReference type="EMBL" id="JAPWDS010000002">
    <property type="protein sequence ID" value="KAJ5512290.1"/>
    <property type="molecule type" value="Genomic_DNA"/>
</dbReference>
<reference evidence="9" key="1">
    <citation type="submission" date="2022-12" db="EMBL/GenBank/DDBJ databases">
        <authorList>
            <person name="Petersen C."/>
        </authorList>
    </citation>
    <scope>NUCLEOTIDE SEQUENCE</scope>
    <source>
        <strain evidence="9">IBT 29495</strain>
    </source>
</reference>
<dbReference type="PRINTS" id="PR00139">
    <property type="entry name" value="ASNGLNASE"/>
</dbReference>
<dbReference type="SUPFAM" id="SSF48403">
    <property type="entry name" value="Ankyrin repeat"/>
    <property type="match status" value="1"/>
</dbReference>
<dbReference type="CDD" id="cd08963">
    <property type="entry name" value="L-asparaginase_I"/>
    <property type="match status" value="1"/>
</dbReference>
<dbReference type="AlphaFoldDB" id="A0A9W9XYR1"/>
<dbReference type="InterPro" id="IPR040919">
    <property type="entry name" value="Asparaginase_C"/>
</dbReference>
<proteinExistence type="inferred from homology"/>
<evidence type="ECO:0000256" key="3">
    <source>
        <dbReference type="ARBA" id="ARBA00022801"/>
    </source>
</evidence>
<evidence type="ECO:0000256" key="4">
    <source>
        <dbReference type="ARBA" id="ARBA00023043"/>
    </source>
</evidence>
<dbReference type="Pfam" id="PF17763">
    <property type="entry name" value="Asparaginase_C"/>
    <property type="match status" value="1"/>
</dbReference>
<dbReference type="Proteomes" id="UP001149954">
    <property type="component" value="Unassembled WGS sequence"/>
</dbReference>
<comment type="caution">
    <text evidence="9">The sequence shown here is derived from an EMBL/GenBank/DDBJ whole genome shotgun (WGS) entry which is preliminary data.</text>
</comment>
<feature type="repeat" description="ANK" evidence="6">
    <location>
        <begin position="455"/>
        <end position="487"/>
    </location>
</feature>
<keyword evidence="3" id="KW-0378">Hydrolase</keyword>
<dbReference type="InterPro" id="IPR027473">
    <property type="entry name" value="L-asparaginase_C"/>
</dbReference>
<dbReference type="PROSITE" id="PS51732">
    <property type="entry name" value="ASN_GLN_ASE_3"/>
    <property type="match status" value="1"/>
</dbReference>
<dbReference type="PROSITE" id="PS50088">
    <property type="entry name" value="ANK_REPEAT"/>
    <property type="match status" value="2"/>
</dbReference>
<dbReference type="PROSITE" id="PS50297">
    <property type="entry name" value="ANK_REP_REGION"/>
    <property type="match status" value="1"/>
</dbReference>
<dbReference type="Pfam" id="PF12796">
    <property type="entry name" value="Ank_2"/>
    <property type="match status" value="1"/>
</dbReference>
<dbReference type="PIRSF" id="PIRSF500176">
    <property type="entry name" value="L_ASNase"/>
    <property type="match status" value="1"/>
</dbReference>
<dbReference type="EC" id="3.5.1.1" evidence="1"/>
<dbReference type="InterPro" id="IPR027474">
    <property type="entry name" value="L-asparaginase_N"/>
</dbReference>
<dbReference type="Gene3D" id="3.40.50.1170">
    <property type="entry name" value="L-asparaginase, N-terminal domain"/>
    <property type="match status" value="1"/>
</dbReference>
<protein>
    <recommendedName>
        <fullName evidence="1">asparaginase</fullName>
        <ecNumber evidence="1">3.5.1.1</ecNumber>
    </recommendedName>
</protein>